<dbReference type="SUPFAM" id="SSF103481">
    <property type="entry name" value="Multidrug resistance efflux transporter EmrE"/>
    <property type="match status" value="2"/>
</dbReference>
<feature type="transmembrane region" description="Helical" evidence="1">
    <location>
        <begin position="262"/>
        <end position="281"/>
    </location>
</feature>
<keyword evidence="1" id="KW-1133">Transmembrane helix</keyword>
<dbReference type="RefSeq" id="WP_092586274.1">
    <property type="nucleotide sequence ID" value="NZ_FMTM01000005.1"/>
</dbReference>
<feature type="transmembrane region" description="Helical" evidence="1">
    <location>
        <begin position="94"/>
        <end position="114"/>
    </location>
</feature>
<organism evidence="3 4">
    <name type="scientific">Rhizobium mongolense subsp. loessense</name>
    <dbReference type="NCBI Taxonomy" id="158890"/>
    <lineage>
        <taxon>Bacteria</taxon>
        <taxon>Pseudomonadati</taxon>
        <taxon>Pseudomonadota</taxon>
        <taxon>Alphaproteobacteria</taxon>
        <taxon>Hyphomicrobiales</taxon>
        <taxon>Rhizobiaceae</taxon>
        <taxon>Rhizobium/Agrobacterium group</taxon>
        <taxon>Rhizobium</taxon>
    </lineage>
</organism>
<dbReference type="Proteomes" id="UP000199542">
    <property type="component" value="Unassembled WGS sequence"/>
</dbReference>
<dbReference type="Pfam" id="PF00892">
    <property type="entry name" value="EamA"/>
    <property type="match status" value="2"/>
</dbReference>
<evidence type="ECO:0000259" key="2">
    <source>
        <dbReference type="Pfam" id="PF00892"/>
    </source>
</evidence>
<sequence length="302" mass="32196">MMTSQRSAVFCIFGATALWSTAGLFMHMLATQAWTILFWRSLFGAIFVAGFTFLRGERVLICETLAIGRLGLVASILSAAAMLAFIPALRHTSVANVALIFATLPLVIAIMSRLLRDEPLSARSSAAGIGVLLGAAVIFWGSASASEADLIGDMLAVVMTVAMALMAVALRLYQGRSVVGVVMLSNFMTTVFAALMATSLTVSLRELAILACFGLFQMALGLILFSVGARSLPSAQVALITTLEAPLSPLWVWLFFDDRPKIATVLGGALVLCTTTSYLLAEWRQPSGSGKQHEDAKRDGIR</sequence>
<dbReference type="EMBL" id="FMTM01000005">
    <property type="protein sequence ID" value="SCW66566.1"/>
    <property type="molecule type" value="Genomic_DNA"/>
</dbReference>
<dbReference type="InterPro" id="IPR037185">
    <property type="entry name" value="EmrE-like"/>
</dbReference>
<gene>
    <name evidence="3" type="ORF">SAMN02927900_03610</name>
</gene>
<evidence type="ECO:0000256" key="1">
    <source>
        <dbReference type="SAM" id="Phobius"/>
    </source>
</evidence>
<reference evidence="3 4" key="1">
    <citation type="submission" date="2016-10" db="EMBL/GenBank/DDBJ databases">
        <authorList>
            <person name="de Groot N.N."/>
        </authorList>
    </citation>
    <scope>NUCLEOTIDE SEQUENCE [LARGE SCALE GENOMIC DNA]</scope>
    <source>
        <strain evidence="3 4">CGMCC 1.3401</strain>
    </source>
</reference>
<feature type="transmembrane region" description="Helical" evidence="1">
    <location>
        <begin position="180"/>
        <end position="201"/>
    </location>
</feature>
<evidence type="ECO:0000313" key="4">
    <source>
        <dbReference type="Proteomes" id="UP000199542"/>
    </source>
</evidence>
<dbReference type="AlphaFoldDB" id="A0A1G4SBW8"/>
<feature type="transmembrane region" description="Helical" evidence="1">
    <location>
        <begin position="155"/>
        <end position="173"/>
    </location>
</feature>
<feature type="transmembrane region" description="Helical" evidence="1">
    <location>
        <begin position="126"/>
        <end position="143"/>
    </location>
</feature>
<accession>A0A1G4SBW8</accession>
<evidence type="ECO:0000313" key="3">
    <source>
        <dbReference type="EMBL" id="SCW66566.1"/>
    </source>
</evidence>
<feature type="transmembrane region" description="Helical" evidence="1">
    <location>
        <begin position="207"/>
        <end position="225"/>
    </location>
</feature>
<dbReference type="GO" id="GO:0016020">
    <property type="term" value="C:membrane"/>
    <property type="evidence" value="ECO:0007669"/>
    <property type="project" value="InterPro"/>
</dbReference>
<name>A0A1G4SBW8_9HYPH</name>
<dbReference type="PANTHER" id="PTHR22911:SF135">
    <property type="entry name" value="BLR4310 PROTEIN"/>
    <property type="match status" value="1"/>
</dbReference>
<dbReference type="InterPro" id="IPR000620">
    <property type="entry name" value="EamA_dom"/>
</dbReference>
<keyword evidence="1" id="KW-0812">Transmembrane</keyword>
<feature type="domain" description="EamA" evidence="2">
    <location>
        <begin position="7"/>
        <end position="139"/>
    </location>
</feature>
<feature type="transmembrane region" description="Helical" evidence="1">
    <location>
        <begin position="7"/>
        <end position="30"/>
    </location>
</feature>
<proteinExistence type="predicted"/>
<protein>
    <submittedName>
        <fullName evidence="3">EamA domain-containing membrane protein RarD</fullName>
    </submittedName>
</protein>
<dbReference type="PANTHER" id="PTHR22911">
    <property type="entry name" value="ACYL-MALONYL CONDENSING ENZYME-RELATED"/>
    <property type="match status" value="1"/>
</dbReference>
<feature type="transmembrane region" description="Helical" evidence="1">
    <location>
        <begin position="36"/>
        <end position="54"/>
    </location>
</feature>
<keyword evidence="1" id="KW-0472">Membrane</keyword>
<feature type="transmembrane region" description="Helical" evidence="1">
    <location>
        <begin position="66"/>
        <end position="88"/>
    </location>
</feature>
<feature type="transmembrane region" description="Helical" evidence="1">
    <location>
        <begin position="237"/>
        <end position="256"/>
    </location>
</feature>
<feature type="domain" description="EamA" evidence="2">
    <location>
        <begin position="151"/>
        <end position="274"/>
    </location>
</feature>